<gene>
    <name evidence="1" type="ORF">K488DRAFT_82562</name>
</gene>
<sequence length="291" mass="31635">MPAADFYPSKDAALPAGLAAAPPPWHLKATLWTFLYSNAPSTSTADVTKNVNNTLEVLQGAPPGSYHPCEVPHSSALAPVGDKFQLQGGPRGIILVRYEDTPVGPYDELIMLPGLYARPGKARGKAQRITNIYVSTDESVVNGRRNWYIPKHRADFVFKPIDARRTEVTVSHPPDSPLHTGTPFFRAILTRSRVPLLPLPAFSMPALVQPPLSAPRYEEGIMPAVISSENTHPWLSVAPTYKGRWGLAWIGKVEGAETYGDGVGFPTLEGLWSLGCVFEGLIDFPASKVVE</sequence>
<proteinExistence type="predicted"/>
<reference evidence="1" key="1">
    <citation type="submission" date="2021-02" db="EMBL/GenBank/DDBJ databases">
        <authorList>
            <consortium name="DOE Joint Genome Institute"/>
            <person name="Ahrendt S."/>
            <person name="Looney B.P."/>
            <person name="Miyauchi S."/>
            <person name="Morin E."/>
            <person name="Drula E."/>
            <person name="Courty P.E."/>
            <person name="Chicoki N."/>
            <person name="Fauchery L."/>
            <person name="Kohler A."/>
            <person name="Kuo A."/>
            <person name="Labutti K."/>
            <person name="Pangilinan J."/>
            <person name="Lipzen A."/>
            <person name="Riley R."/>
            <person name="Andreopoulos W."/>
            <person name="He G."/>
            <person name="Johnson J."/>
            <person name="Barry K.W."/>
            <person name="Grigoriev I.V."/>
            <person name="Nagy L."/>
            <person name="Hibbett D."/>
            <person name="Henrissat B."/>
            <person name="Matheny P.B."/>
            <person name="Labbe J."/>
            <person name="Martin F."/>
        </authorList>
    </citation>
    <scope>NUCLEOTIDE SEQUENCE</scope>
    <source>
        <strain evidence="1">EC-137</strain>
    </source>
</reference>
<protein>
    <submittedName>
        <fullName evidence="1">Uncharacterized protein</fullName>
    </submittedName>
</protein>
<dbReference type="Proteomes" id="UP000814128">
    <property type="component" value="Unassembled WGS sequence"/>
</dbReference>
<name>A0ACB8QVX2_9AGAM</name>
<evidence type="ECO:0000313" key="2">
    <source>
        <dbReference type="Proteomes" id="UP000814128"/>
    </source>
</evidence>
<dbReference type="EMBL" id="MU273477">
    <property type="protein sequence ID" value="KAI0035950.1"/>
    <property type="molecule type" value="Genomic_DNA"/>
</dbReference>
<comment type="caution">
    <text evidence="1">The sequence shown here is derived from an EMBL/GenBank/DDBJ whole genome shotgun (WGS) entry which is preliminary data.</text>
</comment>
<reference evidence="1" key="2">
    <citation type="journal article" date="2022" name="New Phytol.">
        <title>Evolutionary transition to the ectomycorrhizal habit in the genomes of a hyperdiverse lineage of mushroom-forming fungi.</title>
        <authorList>
            <person name="Looney B."/>
            <person name="Miyauchi S."/>
            <person name="Morin E."/>
            <person name="Drula E."/>
            <person name="Courty P.E."/>
            <person name="Kohler A."/>
            <person name="Kuo A."/>
            <person name="LaButti K."/>
            <person name="Pangilinan J."/>
            <person name="Lipzen A."/>
            <person name="Riley R."/>
            <person name="Andreopoulos W."/>
            <person name="He G."/>
            <person name="Johnson J."/>
            <person name="Nolan M."/>
            <person name="Tritt A."/>
            <person name="Barry K.W."/>
            <person name="Grigoriev I.V."/>
            <person name="Nagy L.G."/>
            <person name="Hibbett D."/>
            <person name="Henrissat B."/>
            <person name="Matheny P.B."/>
            <person name="Labbe J."/>
            <person name="Martin F.M."/>
        </authorList>
    </citation>
    <scope>NUCLEOTIDE SEQUENCE</scope>
    <source>
        <strain evidence="1">EC-137</strain>
    </source>
</reference>
<keyword evidence="2" id="KW-1185">Reference proteome</keyword>
<accession>A0ACB8QVX2</accession>
<evidence type="ECO:0000313" key="1">
    <source>
        <dbReference type="EMBL" id="KAI0035950.1"/>
    </source>
</evidence>
<organism evidence="1 2">
    <name type="scientific">Vararia minispora EC-137</name>
    <dbReference type="NCBI Taxonomy" id="1314806"/>
    <lineage>
        <taxon>Eukaryota</taxon>
        <taxon>Fungi</taxon>
        <taxon>Dikarya</taxon>
        <taxon>Basidiomycota</taxon>
        <taxon>Agaricomycotina</taxon>
        <taxon>Agaricomycetes</taxon>
        <taxon>Russulales</taxon>
        <taxon>Lachnocladiaceae</taxon>
        <taxon>Vararia</taxon>
    </lineage>
</organism>